<organism evidence="2 3">
    <name type="scientific">Aristolochia fimbriata</name>
    <name type="common">White veined hardy Dutchman's pipe vine</name>
    <dbReference type="NCBI Taxonomy" id="158543"/>
    <lineage>
        <taxon>Eukaryota</taxon>
        <taxon>Viridiplantae</taxon>
        <taxon>Streptophyta</taxon>
        <taxon>Embryophyta</taxon>
        <taxon>Tracheophyta</taxon>
        <taxon>Spermatophyta</taxon>
        <taxon>Magnoliopsida</taxon>
        <taxon>Magnoliidae</taxon>
        <taxon>Piperales</taxon>
        <taxon>Aristolochiaceae</taxon>
        <taxon>Aristolochia</taxon>
    </lineage>
</organism>
<evidence type="ECO:0008006" key="4">
    <source>
        <dbReference type="Google" id="ProtNLM"/>
    </source>
</evidence>
<dbReference type="SUPFAM" id="SSF48452">
    <property type="entry name" value="TPR-like"/>
    <property type="match status" value="1"/>
</dbReference>
<feature type="region of interest" description="Disordered" evidence="1">
    <location>
        <begin position="122"/>
        <end position="141"/>
    </location>
</feature>
<keyword evidence="3" id="KW-1185">Reference proteome</keyword>
<dbReference type="InterPro" id="IPR011990">
    <property type="entry name" value="TPR-like_helical_dom_sf"/>
</dbReference>
<dbReference type="InterPro" id="IPR019734">
    <property type="entry name" value="TPR_rpt"/>
</dbReference>
<reference evidence="2 3" key="1">
    <citation type="submission" date="2021-07" db="EMBL/GenBank/DDBJ databases">
        <title>The Aristolochia fimbriata genome: insights into angiosperm evolution, floral development and chemical biosynthesis.</title>
        <authorList>
            <person name="Jiao Y."/>
        </authorList>
    </citation>
    <scope>NUCLEOTIDE SEQUENCE [LARGE SCALE GENOMIC DNA]</scope>
    <source>
        <strain evidence="2">IBCAS-2021</strain>
        <tissue evidence="2">Leaf</tissue>
    </source>
</reference>
<name>A0AAV7FFC4_ARIFI</name>
<sequence length="532" mass="60979">MDSLLPRVVVCSHRPKLRNSSTVEDKFHLNRAPQRSPLPRFRFLQERTLFTPPSFQLLKKACKQQTLRCFSSLTSLTGTVAKARSDTDTQHFVRNAEKLAIALVCSLLFLGGFAARPALASVNAPTSTSSSEEKREEDEIGKGGDEEDLYLKILEKNPKDVEALKVVLYGKMRKGKTKEAVQYVERLIDIQPDEVEWRLLQALSYELMGHLSKAKRLFKEILEEWPLLLRALHGLALVMHKNHEGAAVFEMLNEALELSRREKRVTEERNIKILIAQMHVVKGDLEEGLKRYQDLVNENPRDFRPYLCQGIIYSLLNKTVEAEEQFENYRSLVPQEFPQRGFLDDVILTAKTESMENLQKEFDSEFSYKKRCSVIETCTEPVRIRVNQTYSSVQVQPVDPCYKSLNRNKSLSKGAFAITVYTRSAPAEEEGCCSNDVTIRIIRDDARKIRKLALFSHQYLLLPNTNSSLCTSHRPFSKPTWLNPCGGEEPGIHIEYLYYRFGTVTPPRNQPVPVQAPFLTMRSTHNQGYYTQ</sequence>
<evidence type="ECO:0000313" key="2">
    <source>
        <dbReference type="EMBL" id="KAG9458771.1"/>
    </source>
</evidence>
<accession>A0AAV7FFC4</accession>
<evidence type="ECO:0000313" key="3">
    <source>
        <dbReference type="Proteomes" id="UP000825729"/>
    </source>
</evidence>
<dbReference type="Proteomes" id="UP000825729">
    <property type="component" value="Unassembled WGS sequence"/>
</dbReference>
<dbReference type="PANTHER" id="PTHR36350">
    <property type="entry name" value="TRANSMEMBRANE PROTEIN"/>
    <property type="match status" value="1"/>
</dbReference>
<dbReference type="PANTHER" id="PTHR36350:SF3">
    <property type="entry name" value="TRANSMEMBRANE PROTEIN"/>
    <property type="match status" value="1"/>
</dbReference>
<gene>
    <name evidence="2" type="ORF">H6P81_003279</name>
</gene>
<evidence type="ECO:0000256" key="1">
    <source>
        <dbReference type="SAM" id="MobiDB-lite"/>
    </source>
</evidence>
<dbReference type="AlphaFoldDB" id="A0AAV7FFC4"/>
<dbReference type="Pfam" id="PF13174">
    <property type="entry name" value="TPR_6"/>
    <property type="match status" value="1"/>
</dbReference>
<protein>
    <recommendedName>
        <fullName evidence="4">Protein SLOW GREEN 1, chloroplastic</fullName>
    </recommendedName>
</protein>
<dbReference type="EMBL" id="JAINDJ010000002">
    <property type="protein sequence ID" value="KAG9458771.1"/>
    <property type="molecule type" value="Genomic_DNA"/>
</dbReference>
<dbReference type="Gene3D" id="1.25.40.10">
    <property type="entry name" value="Tetratricopeptide repeat domain"/>
    <property type="match status" value="1"/>
</dbReference>
<proteinExistence type="predicted"/>
<comment type="caution">
    <text evidence="2">The sequence shown here is derived from an EMBL/GenBank/DDBJ whole genome shotgun (WGS) entry which is preliminary data.</text>
</comment>